<comment type="caution">
    <text evidence="2">The sequence shown here is derived from an EMBL/GenBank/DDBJ whole genome shotgun (WGS) entry which is preliminary data.</text>
</comment>
<dbReference type="OrthoDB" id="9812774at2"/>
<protein>
    <submittedName>
        <fullName evidence="2">Alpha/beta hydrolase</fullName>
    </submittedName>
</protein>
<evidence type="ECO:0000259" key="1">
    <source>
        <dbReference type="Pfam" id="PF00561"/>
    </source>
</evidence>
<dbReference type="Gene3D" id="3.40.50.1820">
    <property type="entry name" value="alpha/beta hydrolase"/>
    <property type="match status" value="1"/>
</dbReference>
<dbReference type="AlphaFoldDB" id="A0A5S4WV43"/>
<dbReference type="EMBL" id="VSSR01000016">
    <property type="protein sequence ID" value="TYL85805.1"/>
    <property type="molecule type" value="Genomic_DNA"/>
</dbReference>
<dbReference type="Proteomes" id="UP000324853">
    <property type="component" value="Unassembled WGS sequence"/>
</dbReference>
<dbReference type="InterPro" id="IPR000073">
    <property type="entry name" value="AB_hydrolase_1"/>
</dbReference>
<name>A0A5S4WV43_9BRAD</name>
<keyword evidence="3" id="KW-1185">Reference proteome</keyword>
<dbReference type="GO" id="GO:0016787">
    <property type="term" value="F:hydrolase activity"/>
    <property type="evidence" value="ECO:0007669"/>
    <property type="project" value="UniProtKB-KW"/>
</dbReference>
<gene>
    <name evidence="2" type="ORF">FXB38_09680</name>
</gene>
<evidence type="ECO:0000313" key="2">
    <source>
        <dbReference type="EMBL" id="TYL85805.1"/>
    </source>
</evidence>
<dbReference type="PANTHER" id="PTHR43329">
    <property type="entry name" value="EPOXIDE HYDROLASE"/>
    <property type="match status" value="1"/>
</dbReference>
<dbReference type="RefSeq" id="WP_148750636.1">
    <property type="nucleotide sequence ID" value="NZ_VSSR01000016.1"/>
</dbReference>
<sequence>MLDGFQRYDVQTEGATIATFIGGNGPPLLLLHGHPQTHVAWRHVAPFLARDYTVVATDLRGYGDSRGPQQANASAYSKRTMASDQVAVMKRFGFDRFAVIGHDRGARVGYRMALDHRDSVRAFVSLTVIPTSEVWACAGKDFALGAYHWLLFAQPYDLPERLLSGDPDFFLDWTLRKMAKDAGALSDDARAAYREAFRRPEVRHAMMQDYRAGASIDHEHDLADRAAGKVLDCPVLVLWEEGPFSDTNTPLHIWKSWANEVDGWAIPGGHLQPEE</sequence>
<evidence type="ECO:0000313" key="3">
    <source>
        <dbReference type="Proteomes" id="UP000324853"/>
    </source>
</evidence>
<proteinExistence type="predicted"/>
<dbReference type="SUPFAM" id="SSF53474">
    <property type="entry name" value="alpha/beta-Hydrolases"/>
    <property type="match status" value="1"/>
</dbReference>
<reference evidence="2 3" key="1">
    <citation type="submission" date="2019-08" db="EMBL/GenBank/DDBJ databases">
        <title>Bradyrhizobium hipponensis sp. nov., a rhizobium isolated from a Lupinus angustifolius root nodule in Tunisia.</title>
        <authorList>
            <person name="Off K."/>
            <person name="Rejili M."/>
            <person name="Mars M."/>
            <person name="Brachmann A."/>
            <person name="Marin M."/>
        </authorList>
    </citation>
    <scope>NUCLEOTIDE SEQUENCE [LARGE SCALE GENOMIC DNA]</scope>
    <source>
        <strain evidence="2 3">CTAW11</strain>
    </source>
</reference>
<organism evidence="2 3">
    <name type="scientific">Bradyrhizobium cytisi</name>
    <dbReference type="NCBI Taxonomy" id="515489"/>
    <lineage>
        <taxon>Bacteria</taxon>
        <taxon>Pseudomonadati</taxon>
        <taxon>Pseudomonadota</taxon>
        <taxon>Alphaproteobacteria</taxon>
        <taxon>Hyphomicrobiales</taxon>
        <taxon>Nitrobacteraceae</taxon>
        <taxon>Bradyrhizobium</taxon>
    </lineage>
</organism>
<accession>A0A5S4WV43</accession>
<keyword evidence="2" id="KW-0378">Hydrolase</keyword>
<dbReference type="InterPro" id="IPR029058">
    <property type="entry name" value="AB_hydrolase_fold"/>
</dbReference>
<dbReference type="Pfam" id="PF00561">
    <property type="entry name" value="Abhydrolase_1"/>
    <property type="match status" value="1"/>
</dbReference>
<feature type="domain" description="AB hydrolase-1" evidence="1">
    <location>
        <begin position="26"/>
        <end position="240"/>
    </location>
</feature>